<organism evidence="6 7">
    <name type="scientific">Mesorhizobium japonicum (strain LMG 29417 / CECT 9101 / MAFF 303099)</name>
    <name type="common">Mesorhizobium loti (strain MAFF 303099)</name>
    <dbReference type="NCBI Taxonomy" id="266835"/>
    <lineage>
        <taxon>Bacteria</taxon>
        <taxon>Pseudomonadati</taxon>
        <taxon>Pseudomonadota</taxon>
        <taxon>Alphaproteobacteria</taxon>
        <taxon>Hyphomicrobiales</taxon>
        <taxon>Phyllobacteriaceae</taxon>
        <taxon>Mesorhizobium</taxon>
    </lineage>
</organism>
<keyword evidence="2" id="KW-0805">Transcription regulation</keyword>
<dbReference type="InterPro" id="IPR005119">
    <property type="entry name" value="LysR_subst-bd"/>
</dbReference>
<comment type="similarity">
    <text evidence="1">Belongs to the LysR transcriptional regulatory family.</text>
</comment>
<sequence length="316" mass="34941">MELRHLRYFIAVAEEGSVTVAAERRLHTAQPSLSRQIRDLEHQVGAQLMVRSARGIELTPAGRIFLDHARLVLAQVEAAGEAARRAAEPGKLSFALGFLTGQEIDWLPEAMRILHDELPNLEVIVSSQFSPQLANALTRGKLDVAFMRPEAQSADLTYRLITKEPLVAVLPSDHRLAERDSIDPQDIVGETFISVSNTAPTLRVVIEEYLERSNLGIRPDHEVDNLAMAMSLVASTRGVAFLPAYAKSFMPWSVISRPISGDTPTIDLVIGYNKANASPTLKLFLSRIDDLIGRVAKNYDRDFQGIGRSENLTPRV</sequence>
<dbReference type="Proteomes" id="UP000000552">
    <property type="component" value="Chromosome"/>
</dbReference>
<gene>
    <name evidence="6" type="ordered locus">mll7054</name>
</gene>
<name>Q987H2_RHILO</name>
<evidence type="ECO:0000256" key="3">
    <source>
        <dbReference type="ARBA" id="ARBA00023125"/>
    </source>
</evidence>
<dbReference type="InterPro" id="IPR036388">
    <property type="entry name" value="WH-like_DNA-bd_sf"/>
</dbReference>
<dbReference type="PRINTS" id="PR00039">
    <property type="entry name" value="HTHLYSR"/>
</dbReference>
<dbReference type="Pfam" id="PF03466">
    <property type="entry name" value="LysR_substrate"/>
    <property type="match status" value="1"/>
</dbReference>
<keyword evidence="3" id="KW-0238">DNA-binding</keyword>
<keyword evidence="4" id="KW-0804">Transcription</keyword>
<evidence type="ECO:0000256" key="4">
    <source>
        <dbReference type="ARBA" id="ARBA00023163"/>
    </source>
</evidence>
<dbReference type="PROSITE" id="PS50931">
    <property type="entry name" value="HTH_LYSR"/>
    <property type="match status" value="1"/>
</dbReference>
<dbReference type="PANTHER" id="PTHR30346:SF0">
    <property type="entry name" value="HCA OPERON TRANSCRIPTIONAL ACTIVATOR HCAR"/>
    <property type="match status" value="1"/>
</dbReference>
<dbReference type="KEGG" id="mlo:mll7054"/>
<evidence type="ECO:0000313" key="6">
    <source>
        <dbReference type="EMBL" id="BAB53231.1"/>
    </source>
</evidence>
<dbReference type="AlphaFoldDB" id="Q987H2"/>
<protein>
    <submittedName>
        <fullName evidence="6">Transcriptional regulator</fullName>
    </submittedName>
</protein>
<proteinExistence type="inferred from homology"/>
<feature type="domain" description="HTH lysR-type" evidence="5">
    <location>
        <begin position="1"/>
        <end position="59"/>
    </location>
</feature>
<dbReference type="RefSeq" id="WP_010914538.1">
    <property type="nucleotide sequence ID" value="NC_002678.2"/>
</dbReference>
<evidence type="ECO:0000256" key="2">
    <source>
        <dbReference type="ARBA" id="ARBA00023015"/>
    </source>
</evidence>
<reference evidence="6 7" key="1">
    <citation type="journal article" date="2000" name="DNA Res.">
        <title>Complete genome structure of the nitrogen-fixing symbiotic bacterium Mesorhizobium loti.</title>
        <authorList>
            <person name="Kaneko T."/>
            <person name="Nakamura Y."/>
            <person name="Sato S."/>
            <person name="Asamizu E."/>
            <person name="Kato T."/>
            <person name="Sasamoto S."/>
            <person name="Watanabe A."/>
            <person name="Idesawa K."/>
            <person name="Ishikawa A."/>
            <person name="Kawashima K."/>
            <person name="Kimura T."/>
            <person name="Kishida Y."/>
            <person name="Kiyokawa C."/>
            <person name="Kohara M."/>
            <person name="Matsumoto M."/>
            <person name="Matsuno A."/>
            <person name="Mochizuki Y."/>
            <person name="Nakayama S."/>
            <person name="Nakazaki N."/>
            <person name="Shimpo S."/>
            <person name="Sugimoto M."/>
            <person name="Takeuchi C."/>
            <person name="Yamada M."/>
            <person name="Tabata S."/>
        </authorList>
    </citation>
    <scope>NUCLEOTIDE SEQUENCE [LARGE SCALE GENOMIC DNA]</scope>
    <source>
        <strain evidence="7">LMG 29417 / CECT 9101 / MAFF 303099</strain>
    </source>
</reference>
<dbReference type="Pfam" id="PF00126">
    <property type="entry name" value="HTH_1"/>
    <property type="match status" value="1"/>
</dbReference>
<dbReference type="Gene3D" id="3.40.190.10">
    <property type="entry name" value="Periplasmic binding protein-like II"/>
    <property type="match status" value="2"/>
</dbReference>
<dbReference type="GO" id="GO:0032993">
    <property type="term" value="C:protein-DNA complex"/>
    <property type="evidence" value="ECO:0007669"/>
    <property type="project" value="TreeGrafter"/>
</dbReference>
<dbReference type="HOGENOM" id="CLU_039613_6_4_5"/>
<dbReference type="SUPFAM" id="SSF46785">
    <property type="entry name" value="Winged helix' DNA-binding domain"/>
    <property type="match status" value="1"/>
</dbReference>
<dbReference type="EMBL" id="BA000012">
    <property type="protein sequence ID" value="BAB53231.1"/>
    <property type="molecule type" value="Genomic_DNA"/>
</dbReference>
<accession>Q987H2</accession>
<dbReference type="CDD" id="cd08450">
    <property type="entry name" value="PBP2_HcaR"/>
    <property type="match status" value="1"/>
</dbReference>
<dbReference type="GO" id="GO:0003700">
    <property type="term" value="F:DNA-binding transcription factor activity"/>
    <property type="evidence" value="ECO:0007669"/>
    <property type="project" value="InterPro"/>
</dbReference>
<dbReference type="GO" id="GO:0003677">
    <property type="term" value="F:DNA binding"/>
    <property type="evidence" value="ECO:0007669"/>
    <property type="project" value="UniProtKB-KW"/>
</dbReference>
<dbReference type="eggNOG" id="COG0583">
    <property type="taxonomic scope" value="Bacteria"/>
</dbReference>
<dbReference type="PANTHER" id="PTHR30346">
    <property type="entry name" value="TRANSCRIPTIONAL DUAL REGULATOR HCAR-RELATED"/>
    <property type="match status" value="1"/>
</dbReference>
<dbReference type="FunFam" id="1.10.10.10:FF:000001">
    <property type="entry name" value="LysR family transcriptional regulator"/>
    <property type="match status" value="1"/>
</dbReference>
<evidence type="ECO:0000256" key="1">
    <source>
        <dbReference type="ARBA" id="ARBA00009437"/>
    </source>
</evidence>
<dbReference type="InterPro" id="IPR000847">
    <property type="entry name" value="LysR_HTH_N"/>
</dbReference>
<dbReference type="Gene3D" id="1.10.10.10">
    <property type="entry name" value="Winged helix-like DNA-binding domain superfamily/Winged helix DNA-binding domain"/>
    <property type="match status" value="1"/>
</dbReference>
<evidence type="ECO:0000259" key="5">
    <source>
        <dbReference type="PROSITE" id="PS50931"/>
    </source>
</evidence>
<dbReference type="InterPro" id="IPR036390">
    <property type="entry name" value="WH_DNA-bd_sf"/>
</dbReference>
<dbReference type="SUPFAM" id="SSF53850">
    <property type="entry name" value="Periplasmic binding protein-like II"/>
    <property type="match status" value="1"/>
</dbReference>
<evidence type="ECO:0000313" key="7">
    <source>
        <dbReference type="Proteomes" id="UP000000552"/>
    </source>
</evidence>